<feature type="domain" description="Adhesin isopeptide-forming adherence" evidence="6">
    <location>
        <begin position="2104"/>
        <end position="2253"/>
    </location>
</feature>
<dbReference type="Pfam" id="PF04650">
    <property type="entry name" value="YSIRK_signal"/>
    <property type="match status" value="1"/>
</dbReference>
<evidence type="ECO:0000256" key="3">
    <source>
        <dbReference type="SAM" id="SignalP"/>
    </source>
</evidence>
<reference evidence="7" key="1">
    <citation type="journal article" date="2018" name="Appl. Microbiol. Biotechnol.">
        <title>Surface proteins involved in the adhesion of Streptococcus salivarius to intestinal epithelial eukaryotic cells.</title>
        <authorList>
            <person name="Chaffanel F."/>
            <person name="Charron-Bourgoin F."/>
            <person name="Soligot C."/>
            <person name="Kebouchi M."/>
            <person name="Bertin S."/>
            <person name="Payot S."/>
            <person name="Le Roux Y."/>
            <person name="Leblond-Bourget N."/>
        </authorList>
    </citation>
    <scope>NUCLEOTIDE SEQUENCE</scope>
    <source>
        <strain evidence="7">T93</strain>
    </source>
</reference>
<feature type="compositionally biased region" description="Polar residues" evidence="2">
    <location>
        <begin position="44"/>
        <end position="73"/>
    </location>
</feature>
<keyword evidence="1 3" id="KW-0732">Signal</keyword>
<feature type="domain" description="Streptococcal pilin isopeptide linkage" evidence="5">
    <location>
        <begin position="933"/>
        <end position="1034"/>
    </location>
</feature>
<feature type="domain" description="Streptococcal pilin isopeptide linkage" evidence="5">
    <location>
        <begin position="697"/>
        <end position="810"/>
    </location>
</feature>
<feature type="domain" description="Streptococcal pilin isopeptide linkage" evidence="5">
    <location>
        <begin position="1046"/>
        <end position="1148"/>
    </location>
</feature>
<feature type="domain" description="Adhesin isopeptide-forming adherence" evidence="6">
    <location>
        <begin position="1442"/>
        <end position="1586"/>
    </location>
</feature>
<feature type="domain" description="Streptococcal pilin isopeptide linkage" evidence="5">
    <location>
        <begin position="2274"/>
        <end position="2378"/>
    </location>
</feature>
<feature type="compositionally biased region" description="Low complexity" evidence="2">
    <location>
        <begin position="134"/>
        <end position="165"/>
    </location>
</feature>
<feature type="region of interest" description="Disordered" evidence="2">
    <location>
        <begin position="39"/>
        <end position="165"/>
    </location>
</feature>
<accession>A0A2L1IQ22</accession>
<feature type="chain" id="PRO_5014850063" evidence="3">
    <location>
        <begin position="38"/>
        <end position="2601"/>
    </location>
</feature>
<evidence type="ECO:0000256" key="2">
    <source>
        <dbReference type="SAM" id="MobiDB-lite"/>
    </source>
</evidence>
<dbReference type="Gene3D" id="2.60.40.740">
    <property type="match status" value="4"/>
</dbReference>
<organism evidence="7">
    <name type="scientific">Streptococcus salivarius</name>
    <dbReference type="NCBI Taxonomy" id="1304"/>
    <lineage>
        <taxon>Bacteria</taxon>
        <taxon>Bacillati</taxon>
        <taxon>Bacillota</taxon>
        <taxon>Bacilli</taxon>
        <taxon>Lactobacillales</taxon>
        <taxon>Streptococcaceae</taxon>
        <taxon>Streptococcus</taxon>
    </lineage>
</organism>
<feature type="region of interest" description="Disordered" evidence="2">
    <location>
        <begin position="218"/>
        <end position="246"/>
    </location>
</feature>
<name>A0A2L1IQ22_STRSL</name>
<dbReference type="Pfam" id="PF17998">
    <property type="entry name" value="AgI_II_C2"/>
    <property type="match status" value="4"/>
</dbReference>
<dbReference type="Gene3D" id="2.60.40.3050">
    <property type="match status" value="9"/>
</dbReference>
<evidence type="ECO:0000313" key="7">
    <source>
        <dbReference type="EMBL" id="AVD96884.1"/>
    </source>
</evidence>
<evidence type="ECO:0000259" key="4">
    <source>
        <dbReference type="Pfam" id="PF04650"/>
    </source>
</evidence>
<sequence length="2601" mass="283960">MKDIFNRRQRFSLRKYSFGVASVLLGTALFAAHTAQADEVTAPDASSSNPGSSVEGESSSDLVETSTASTAQADPTAAVSSTEATASTFNLTPEASTTDKAAAETTDKQATETAKPEAAKPASETAKPTEKAATETAKPATAASTNAASNNVETTASATTAAATPAATAANRTAATAAPVAEETAAAETAAAATSVKPNVTARAYSVRAAAEDRSATLDRAATDMTNGGALAMSRSRRNRRAATDHNNEPVAVATFLKDGEVATPVMTDPNGASVRSQTVPSGYQAKEGDVYTYSIVDLTRFNERYNTNYYTRAYKRFDASTDTTVELINKNTGAVVETRTITASSGIQKFTTTQSASKGELTFQVDYDPGTGAGPGKTDQPFIQLGYEVGASIQALVAPGHNLTPDEKKLYDTVYAARTSTDIINVVEPAYNGRTITDTNAKIPVSVNKTTYYKVVDKNNPTFNANKTDVTVQDYKANGNEVDLASYTLKAMEGQNFTASGERQFDGYKLYQAADANDQSGYVSRPYTVGTKFMDAERAGIKRIKEIVGEDGTVVVRVYLLDPRQQSKRSDGTLSTDGYMLLAETKPIKPGDYNKQELAVKKTPLNTIPFTDSKGVTYANGKEVPFDFQKAAGYTPYKTVFVPFLGDNIGHLSPNEQLIRGVNGIGTNVDLLNSLTPYKQPVYYYVKQEPVTVTPEVEKQLEGRVLVDGEFSFKIKEVNENKSLPSHEETVTNKNGKATFSKLSFNKVGTYTYTITEVKGADTNVDYDGMTVKMTVTVTENSKGDLQASVKYSGTGGFASSADDKVFNNYVVAPVKTKFDFSKALAGRELKAGEFSFVLKDSTGKVLQTKTNTKEGVVAFDDLTFDNTQVGTHKYTVEEVQGSEAGMQYDTMKAEVTITVTKEGHVLKATNTLPSDTEFNNTFTPAATQAQFKFTKKLEGKELTKDAFTFELLENGKVIQTKKNAADGTIQFDAISYDKEGSHTYTVREVAGTDTNIDYDDMNAVVTVNVTKDAASGILTANVTMPEDTEFNNFAVAPVKTRFDFGKALAGRELKAGEFSFVLKDSTGKVLQTKTNTKEGVVAFDDLTFDNTQVGTHKYTVEEVQGSEAGMQYDTMKAEVTITVTKEGHVLKATNTLPADTEFNNTFTSAPTQAQFKFTKRLEGKVLEADAFTFELLENGNVIQTKKNAADGSITFDAIEYSAEGEHTYTVREKAGNDTNIDYDTMNAVVKVKVTKDAATGLLSTAVTMPEDTEFNNYVVAPVVTKFDFTKKLAGRELKAGEFSFVLKDSTGAVVETVKNDAAGNVTFSELSFDNTKVGTHTYTVEEVIPENKEFGMTYDQMKATVTVEVAKNGHTLTTVTNVTSTGGVDANGKATDGTADKEFNNKVTPPNTPEFQPEKFVVSKEKYDITGDKLMDDDDDVPGNEYTATNANPYVDGVANNEPENLNTKTVERGSKLVYQVWLDTTKFTEANNVQYVGVSDTYDADKLDVNASDIKAYDSVTGADVTAKFDIKVENGTITATSKDEFIKDKVNNPVIDTTKFAFGRYYKFDIPATVKESVKAGADIENTANQTVHVYNPVSKTVEKPEKPTQKRVNSVPVPVEMNFTKRLEGRELQANEFEFVLKKDGVEVERVKNDAAGKIVFKTLKFGRDDLGKTYNYTVEETPGTDTTVKYDTMVATVKVVVSHDGTAKAIVANVTDAADKEFNNTVTPPEEPKFQPEKYVVSKAKFDITGTKLVDDDSELTDKYGETNTNPYVDNTNNNEDENLNTKSVERGSKLYYQVWLDTTKFDAANKDNIQTVGITDNYDKDKLTVNASDIKVYDSVTGADVTNKFDITDNNGVLTANLKAGFTKSLGDAENTQIIDTTKFEFGRYYKFDIPATVKDDVVAGADIENKAAQVVNYYNPTTKKVEKPEKPTEKRVNSVPISVEFNFTKKLEGRDLKAGEFTFELKDSDNVVIATATNDAAGKIKFSPVEYTNKAGKTVTALKYQKGQEGTYKYTVTEVKGTDATVTYDEMAAVVTVTVSHDGTAKALITNVTDPADKEFNNRVTPPEEPKFQPEKYVVSEEKFDITGDKLVDDDKELADKYADTNANPYADDASNNEKQNLNTKTVNRGDKLVYQVWLDTTKFDASNKDNIQSVGISDDYDEAKLDLDSTKIKAYDSVTGAEVTDKFDITVNNGVITATLKDGFTKSLGDAENTQVIDTTKFAFGRYYKFDIPTTVKADVRGGVDIENTAAQVVNYYNPTTKKVEKPNKPTEKRVNNVPVEVEFNFTKRLEGRELKANEFSFVLKDSEGKTLETVSNDASGNVKFSKLEFKKGQEGVHNYTVEEVKGSDATVTYDTMKANVTVTVKHDGTAKVLIATVGDIADKEFNNRVTPPDEPKFQPEKYVLNAEKFSITDNKLLDDDSELADKYADTNANPYADGTANNEAENINTKTVNRGDKLVYQVWLDTTKFDAANKDNIQSVGISDDYDETKLDLDATKIKAYDSVTGDDVTAKFDITVNNGVITATLKDGFTKSLGDAENTQVIDTTKFAFGRYYKFDIPTTVKADVKGGVDIENTAAQVVNYYNPTTKKVEKPNKPTEKRVNNVPVEVEFN</sequence>
<evidence type="ECO:0000259" key="6">
    <source>
        <dbReference type="Pfam" id="PF17998"/>
    </source>
</evidence>
<feature type="compositionally biased region" description="Basic and acidic residues" evidence="2">
    <location>
        <begin position="101"/>
        <end position="118"/>
    </location>
</feature>
<dbReference type="InterPro" id="IPR026345">
    <property type="entry name" value="Adh_isopep-form_adh_dom"/>
</dbReference>
<dbReference type="InterPro" id="IPR022464">
    <property type="entry name" value="Strep_pil_isopept_link"/>
</dbReference>
<dbReference type="NCBIfam" id="TIGR04228">
    <property type="entry name" value="isopep_sspB_C2"/>
    <property type="match status" value="4"/>
</dbReference>
<feature type="domain" description="Streptococcal pilin isopeptide linkage" evidence="5">
    <location>
        <begin position="1269"/>
        <end position="1388"/>
    </location>
</feature>
<feature type="domain" description="Adhesin isopeptide-forming adherence" evidence="6">
    <location>
        <begin position="2431"/>
        <end position="2580"/>
    </location>
</feature>
<dbReference type="RefSeq" id="WP_254593947.1">
    <property type="nucleotide sequence ID" value="NZ_LR793270.1"/>
</dbReference>
<feature type="domain" description="Streptococcal pilin isopeptide linkage" evidence="5">
    <location>
        <begin position="1607"/>
        <end position="1712"/>
    </location>
</feature>
<feature type="domain" description="Streptococcal pilin isopeptide linkage" evidence="5">
    <location>
        <begin position="1934"/>
        <end position="2051"/>
    </location>
</feature>
<feature type="non-terminal residue" evidence="7">
    <location>
        <position position="2601"/>
    </location>
</feature>
<feature type="domain" description="Streptococcal pilin isopeptide linkage" evidence="5">
    <location>
        <begin position="821"/>
        <end position="924"/>
    </location>
</feature>
<dbReference type="InterPro" id="IPR005877">
    <property type="entry name" value="YSIRK_signal_dom"/>
</dbReference>
<dbReference type="InterPro" id="IPR038174">
    <property type="entry name" value="Strep_pil_link_sf"/>
</dbReference>
<evidence type="ECO:0000256" key="1">
    <source>
        <dbReference type="ARBA" id="ARBA00022729"/>
    </source>
</evidence>
<feature type="domain" description="Streptococcal pilin isopeptide linkage" evidence="5">
    <location>
        <begin position="1157"/>
        <end position="1258"/>
    </location>
</feature>
<proteinExistence type="predicted"/>
<protein>
    <submittedName>
        <fullName evidence="7">Antigen C domain protein</fullName>
    </submittedName>
</protein>
<feature type="domain" description="Adhesin isopeptide-forming adherence" evidence="6">
    <location>
        <begin position="1761"/>
        <end position="1913"/>
    </location>
</feature>
<feature type="compositionally biased region" description="Low complexity" evidence="2">
    <location>
        <begin position="76"/>
        <end position="100"/>
    </location>
</feature>
<dbReference type="EMBL" id="MF497542">
    <property type="protein sequence ID" value="AVD96884.1"/>
    <property type="molecule type" value="Genomic_DNA"/>
</dbReference>
<feature type="domain" description="YSIRK Gram-positive signal peptide" evidence="4">
    <location>
        <begin position="6"/>
        <end position="30"/>
    </location>
</feature>
<dbReference type="NCBIfam" id="TIGR01168">
    <property type="entry name" value="YSIRK_signal"/>
    <property type="match status" value="1"/>
</dbReference>
<dbReference type="NCBIfam" id="TIGR03786">
    <property type="entry name" value="strep_pil_rpt"/>
    <property type="match status" value="9"/>
</dbReference>
<feature type="signal peptide" evidence="3">
    <location>
        <begin position="1"/>
        <end position="37"/>
    </location>
</feature>
<dbReference type="Pfam" id="PF12892">
    <property type="entry name" value="FctA"/>
    <property type="match status" value="9"/>
</dbReference>
<evidence type="ECO:0000259" key="5">
    <source>
        <dbReference type="Pfam" id="PF12892"/>
    </source>
</evidence>